<organism evidence="3 4">
    <name type="scientific">Bifidobacterium leontopitheci</name>
    <dbReference type="NCBI Taxonomy" id="2650774"/>
    <lineage>
        <taxon>Bacteria</taxon>
        <taxon>Bacillati</taxon>
        <taxon>Actinomycetota</taxon>
        <taxon>Actinomycetes</taxon>
        <taxon>Bifidobacteriales</taxon>
        <taxon>Bifidobacteriaceae</taxon>
        <taxon>Bifidobacterium</taxon>
    </lineage>
</organism>
<dbReference type="InterPro" id="IPR046062">
    <property type="entry name" value="DUF6020"/>
</dbReference>
<feature type="transmembrane region" description="Helical" evidence="2">
    <location>
        <begin position="320"/>
        <end position="343"/>
    </location>
</feature>
<keyword evidence="2" id="KW-0812">Transmembrane</keyword>
<sequence>MACMTHTRRQQHPSRESGNARDDRSVVRDVADRHDVASDSVTSDSVSSDNVSSDNVSSDNVSSDNVSSDNVSSDNVTSRNTAPSDAARRPHTHARSVVAPAAAAARWALAVAACLWIALCVAVGPIYWADDSIADFGPLNWLYGLIAFGIALGIIIASVRWARGIPIFGWASGPDGLRVRRIMPERVRQTTMRIAVSPFGSALRTAGRLWVRATDRWWKIVLIVFIGWLWVPTTLVTAFGADIRSQAREFSWAWNQWTGIKQPYIGFFSFVPMDIYPTAHYIWPADPTYLTDQHNIILTVFYGAVLAVSRYFTESNDPGFVVLSALQFLFAVFCVSATMHRFFNLPWLGFGSRAEAAADFADPQRRAMTLGGPHDPLHPERGESRCWWRTHGRVLPTGAAGWFARLTIMLFFMLCPLVVFSTISLTKSPLFAFAFVWAFGVWYELLRTQRDKPDAVLHLRGRSLAAMTVASVVMLASAKYAWYILLFEIVLALFADRRRWGVYAVSLLLPVVILHGGVVMLTASGAIIGGDPIESHGVQLQQIARIAKRNPQSIPLTAREEISSIFNLDQMADAYFPQDADPVKSSGIQSKKVSYRWRSVTAADMRRFNDAWWSIVKADPITAIDALLAKCFGYFNPTDQPYVAMDYYVTNDYVQEQTDQIKNWCRQWRAAIGGGAHQFGEIPVVGWVTHGNLYVTLMLLTGAAEVVLRRWRTLAVHLPMLLFMGVMITAPANNFERHMLPVAFTFGFVLLTFWRESQAERRAAAAAWMPEGRSAATLARGGVQ</sequence>
<evidence type="ECO:0000256" key="2">
    <source>
        <dbReference type="SAM" id="Phobius"/>
    </source>
</evidence>
<feature type="transmembrane region" description="Helical" evidence="2">
    <location>
        <begin position="466"/>
        <end position="495"/>
    </location>
</feature>
<reference evidence="3 4" key="1">
    <citation type="submission" date="2019-09" db="EMBL/GenBank/DDBJ databases">
        <title>Characterization of the phylogenetic diversity of two novel species belonging to the genus Bifidobacterium: Bifidobacterium cebidarum sp. nov. and Bifidobacterium leontopitheci sp. nov.</title>
        <authorList>
            <person name="Lugli G.A."/>
            <person name="Duranti S."/>
            <person name="Milani C."/>
            <person name="Turroni F."/>
            <person name="Ventura M."/>
        </authorList>
    </citation>
    <scope>NUCLEOTIDE SEQUENCE [LARGE SCALE GENOMIC DNA]</scope>
    <source>
        <strain evidence="3 4">LMG 31471</strain>
    </source>
</reference>
<feature type="compositionally biased region" description="Low complexity" evidence="1">
    <location>
        <begin position="38"/>
        <end position="78"/>
    </location>
</feature>
<dbReference type="AlphaFoldDB" id="A0A6I1GHH0"/>
<feature type="region of interest" description="Disordered" evidence="1">
    <location>
        <begin position="1"/>
        <end position="92"/>
    </location>
</feature>
<feature type="compositionally biased region" description="Basic and acidic residues" evidence="1">
    <location>
        <begin position="13"/>
        <end position="37"/>
    </location>
</feature>
<feature type="transmembrane region" description="Helical" evidence="2">
    <location>
        <begin position="715"/>
        <end position="732"/>
    </location>
</feature>
<feature type="transmembrane region" description="Helical" evidence="2">
    <location>
        <begin position="402"/>
        <end position="423"/>
    </location>
</feature>
<evidence type="ECO:0000256" key="1">
    <source>
        <dbReference type="SAM" id="MobiDB-lite"/>
    </source>
</evidence>
<proteinExistence type="predicted"/>
<accession>A0A6I1GHH0</accession>
<feature type="transmembrane region" description="Helical" evidence="2">
    <location>
        <begin position="141"/>
        <end position="162"/>
    </location>
</feature>
<evidence type="ECO:0000313" key="4">
    <source>
        <dbReference type="Proteomes" id="UP000441772"/>
    </source>
</evidence>
<feature type="transmembrane region" description="Helical" evidence="2">
    <location>
        <begin position="217"/>
        <end position="243"/>
    </location>
</feature>
<protein>
    <recommendedName>
        <fullName evidence="5">Beta-carotene 15,15'-monooxygenase</fullName>
    </recommendedName>
</protein>
<evidence type="ECO:0008006" key="5">
    <source>
        <dbReference type="Google" id="ProtNLM"/>
    </source>
</evidence>
<comment type="caution">
    <text evidence="3">The sequence shown here is derived from an EMBL/GenBank/DDBJ whole genome shotgun (WGS) entry which is preliminary data.</text>
</comment>
<feature type="compositionally biased region" description="Basic residues" evidence="1">
    <location>
        <begin position="1"/>
        <end position="12"/>
    </location>
</feature>
<feature type="transmembrane region" description="Helical" evidence="2">
    <location>
        <begin position="507"/>
        <end position="528"/>
    </location>
</feature>
<evidence type="ECO:0000313" key="3">
    <source>
        <dbReference type="EMBL" id="KAB7791104.1"/>
    </source>
</evidence>
<feature type="transmembrane region" description="Helical" evidence="2">
    <location>
        <begin position="430"/>
        <end position="446"/>
    </location>
</feature>
<feature type="transmembrane region" description="Helical" evidence="2">
    <location>
        <begin position="295"/>
        <end position="313"/>
    </location>
</feature>
<gene>
    <name evidence="3" type="ORF">F7D09_0460</name>
</gene>
<dbReference type="Pfam" id="PF19484">
    <property type="entry name" value="DUF6020"/>
    <property type="match status" value="1"/>
</dbReference>
<feature type="transmembrane region" description="Helical" evidence="2">
    <location>
        <begin position="738"/>
        <end position="754"/>
    </location>
</feature>
<dbReference type="EMBL" id="WBVT01000004">
    <property type="protein sequence ID" value="KAB7791104.1"/>
    <property type="molecule type" value="Genomic_DNA"/>
</dbReference>
<feature type="transmembrane region" description="Helical" evidence="2">
    <location>
        <begin position="107"/>
        <end position="129"/>
    </location>
</feature>
<dbReference type="Proteomes" id="UP000441772">
    <property type="component" value="Unassembled WGS sequence"/>
</dbReference>
<keyword evidence="2" id="KW-0472">Membrane</keyword>
<feature type="transmembrane region" description="Helical" evidence="2">
    <location>
        <begin position="691"/>
        <end position="708"/>
    </location>
</feature>
<keyword evidence="2" id="KW-1133">Transmembrane helix</keyword>
<keyword evidence="4" id="KW-1185">Reference proteome</keyword>
<name>A0A6I1GHH0_9BIFI</name>